<reference evidence="9 10" key="1">
    <citation type="submission" date="2019-03" db="EMBL/GenBank/DDBJ databases">
        <title>Genomic Encyclopedia of Type Strains, Phase IV (KMG-IV): sequencing the most valuable type-strain genomes for metagenomic binning, comparative biology and taxonomic classification.</title>
        <authorList>
            <person name="Goeker M."/>
        </authorList>
    </citation>
    <scope>NUCLEOTIDE SEQUENCE [LARGE SCALE GENOMIC DNA]</scope>
    <source>
        <strain evidence="9 10">DSM 45707</strain>
    </source>
</reference>
<evidence type="ECO:0000256" key="2">
    <source>
        <dbReference type="ARBA" id="ARBA00006247"/>
    </source>
</evidence>
<dbReference type="GO" id="GO:0006508">
    <property type="term" value="P:proteolysis"/>
    <property type="evidence" value="ECO:0007669"/>
    <property type="project" value="UniProtKB-KW"/>
</dbReference>
<keyword evidence="4" id="KW-0479">Metal-binding</keyword>
<dbReference type="Gene3D" id="3.40.630.10">
    <property type="entry name" value="Zn peptidases"/>
    <property type="match status" value="1"/>
</dbReference>
<dbReference type="GO" id="GO:0008237">
    <property type="term" value="F:metallopeptidase activity"/>
    <property type="evidence" value="ECO:0007669"/>
    <property type="project" value="UniProtKB-KW"/>
</dbReference>
<dbReference type="SUPFAM" id="SSF55031">
    <property type="entry name" value="Bacterial exopeptidase dimerisation domain"/>
    <property type="match status" value="1"/>
</dbReference>
<evidence type="ECO:0000256" key="5">
    <source>
        <dbReference type="ARBA" id="ARBA00022801"/>
    </source>
</evidence>
<accession>A0A4R3L3L9</accession>
<dbReference type="RefSeq" id="WP_131926787.1">
    <property type="nucleotide sequence ID" value="NZ_SMAG01000013.1"/>
</dbReference>
<dbReference type="Proteomes" id="UP000294937">
    <property type="component" value="Unassembled WGS sequence"/>
</dbReference>
<protein>
    <submittedName>
        <fullName evidence="9">Succinyl-diaminopimelate desuccinylase</fullName>
    </submittedName>
</protein>
<dbReference type="PROSITE" id="PS00759">
    <property type="entry name" value="ARGE_DAPE_CPG2_2"/>
    <property type="match status" value="1"/>
</dbReference>
<dbReference type="CDD" id="cd03888">
    <property type="entry name" value="M20_PepV"/>
    <property type="match status" value="1"/>
</dbReference>
<dbReference type="PANTHER" id="PTHR43808:SF31">
    <property type="entry name" value="N-ACETYL-L-CITRULLINE DEACETYLASE"/>
    <property type="match status" value="1"/>
</dbReference>
<keyword evidence="7" id="KW-0224">Dipeptidase</keyword>
<comment type="cofactor">
    <cofactor evidence="1">
        <name>Zn(2+)</name>
        <dbReference type="ChEBI" id="CHEBI:29105"/>
    </cofactor>
</comment>
<dbReference type="InterPro" id="IPR050072">
    <property type="entry name" value="Peptidase_M20A"/>
</dbReference>
<dbReference type="AlphaFoldDB" id="A0A4R3L3L9"/>
<dbReference type="InterPro" id="IPR036264">
    <property type="entry name" value="Bact_exopeptidase_dim_dom"/>
</dbReference>
<keyword evidence="10" id="KW-1185">Reference proteome</keyword>
<dbReference type="GO" id="GO:0008777">
    <property type="term" value="F:acetylornithine deacetylase activity"/>
    <property type="evidence" value="ECO:0007669"/>
    <property type="project" value="TreeGrafter"/>
</dbReference>
<dbReference type="Gene3D" id="3.30.70.360">
    <property type="match status" value="2"/>
</dbReference>
<dbReference type="InterPro" id="IPR010964">
    <property type="entry name" value="M20A_pepV-rel"/>
</dbReference>
<gene>
    <name evidence="9" type="ORF">EDD58_11315</name>
</gene>
<evidence type="ECO:0000313" key="9">
    <source>
        <dbReference type="EMBL" id="TCS92354.1"/>
    </source>
</evidence>
<dbReference type="OrthoDB" id="9761532at2"/>
<dbReference type="NCBIfam" id="TIGR01887">
    <property type="entry name" value="dipeptidaselike"/>
    <property type="match status" value="1"/>
</dbReference>
<keyword evidence="3" id="KW-0645">Protease</keyword>
<keyword evidence="8" id="KW-0482">Metalloprotease</keyword>
<evidence type="ECO:0000256" key="8">
    <source>
        <dbReference type="ARBA" id="ARBA00023049"/>
    </source>
</evidence>
<proteinExistence type="inferred from homology"/>
<comment type="similarity">
    <text evidence="2">Belongs to the peptidase M20A family.</text>
</comment>
<organism evidence="9 10">
    <name type="scientific">Hazenella coriacea</name>
    <dbReference type="NCBI Taxonomy" id="1179467"/>
    <lineage>
        <taxon>Bacteria</taxon>
        <taxon>Bacillati</taxon>
        <taxon>Bacillota</taxon>
        <taxon>Bacilli</taxon>
        <taxon>Bacillales</taxon>
        <taxon>Thermoactinomycetaceae</taxon>
        <taxon>Hazenella</taxon>
    </lineage>
</organism>
<keyword evidence="5" id="KW-0378">Hydrolase</keyword>
<dbReference type="GO" id="GO:0016805">
    <property type="term" value="F:dipeptidase activity"/>
    <property type="evidence" value="ECO:0007669"/>
    <property type="project" value="UniProtKB-KW"/>
</dbReference>
<dbReference type="Pfam" id="PF01546">
    <property type="entry name" value="Peptidase_M20"/>
    <property type="match status" value="1"/>
</dbReference>
<dbReference type="SUPFAM" id="SSF53187">
    <property type="entry name" value="Zn-dependent exopeptidases"/>
    <property type="match status" value="1"/>
</dbReference>
<keyword evidence="6" id="KW-0862">Zinc</keyword>
<evidence type="ECO:0000256" key="7">
    <source>
        <dbReference type="ARBA" id="ARBA00022997"/>
    </source>
</evidence>
<dbReference type="GO" id="GO:0008270">
    <property type="term" value="F:zinc ion binding"/>
    <property type="evidence" value="ECO:0007669"/>
    <property type="project" value="InterPro"/>
</dbReference>
<dbReference type="InterPro" id="IPR002933">
    <property type="entry name" value="Peptidase_M20"/>
</dbReference>
<dbReference type="GO" id="GO:0006526">
    <property type="term" value="P:L-arginine biosynthetic process"/>
    <property type="evidence" value="ECO:0007669"/>
    <property type="project" value="TreeGrafter"/>
</dbReference>
<dbReference type="PROSITE" id="PS00758">
    <property type="entry name" value="ARGE_DAPE_CPG2_1"/>
    <property type="match status" value="1"/>
</dbReference>
<evidence type="ECO:0000256" key="6">
    <source>
        <dbReference type="ARBA" id="ARBA00022833"/>
    </source>
</evidence>
<comment type="caution">
    <text evidence="9">The sequence shown here is derived from an EMBL/GenBank/DDBJ whole genome shotgun (WGS) entry which is preliminary data.</text>
</comment>
<dbReference type="NCBIfam" id="NF005591">
    <property type="entry name" value="PRK07318.1"/>
    <property type="match status" value="1"/>
</dbReference>
<evidence type="ECO:0000256" key="4">
    <source>
        <dbReference type="ARBA" id="ARBA00022723"/>
    </source>
</evidence>
<evidence type="ECO:0000256" key="1">
    <source>
        <dbReference type="ARBA" id="ARBA00001947"/>
    </source>
</evidence>
<evidence type="ECO:0000313" key="10">
    <source>
        <dbReference type="Proteomes" id="UP000294937"/>
    </source>
</evidence>
<dbReference type="InterPro" id="IPR001261">
    <property type="entry name" value="ArgE/DapE_CS"/>
</dbReference>
<name>A0A4R3L3L9_9BACL</name>
<dbReference type="PANTHER" id="PTHR43808">
    <property type="entry name" value="ACETYLORNITHINE DEACETYLASE"/>
    <property type="match status" value="1"/>
</dbReference>
<sequence length="471" mass="52683">MSQIQWMEEVQKRKEILLEELNQFLAIESVLDEESASLEAPFGKKVAEALRHMLQLGEQDGFQTKNLDGYAGHIEWGQGEELIGVLSHVDVVPAGDGWTSPPFTPTIRNGKLFARGAIDDKGPTMAAYFALKIVKELNLPLSKRIRLILGTDEESQWRCMNHYFEREEMPSMGFTPDADFPIITAEKGLLDIQTFGVREDHLSEDGAWTLLSFESGQRVNMVPDLARVQLSGDGDVFALKEKVQDYLLRHQIRGYAEESNSHVSIVLEGRSYHGSEPEKGLNAALEMAKLLEQFSLDATGANFVRMINELYTDSFFGEKLSIQQEDEIVGKLTVNAGVFHYKQGEKQSIRINVRYPISGDCDEIVKTIEEKVADFGYQAHVFSHASPHYCEPEHPLVKTLAKVYEEQTGEPAKLLAIGGGTYARALHTGVAFGPLFPGKEETAHQKDEFIEVEDLLKATAIYAQAIYELAK</sequence>
<dbReference type="EMBL" id="SMAG01000013">
    <property type="protein sequence ID" value="TCS92354.1"/>
    <property type="molecule type" value="Genomic_DNA"/>
</dbReference>
<evidence type="ECO:0000256" key="3">
    <source>
        <dbReference type="ARBA" id="ARBA00022670"/>
    </source>
</evidence>